<sequence>MVSLVDIQGALIEKHSGLGLSEVHIEFICTPPVDSQKTSCWFDFLMKLFETGDLYESVKSLLRCLMETQLISQADAKKCLMDFAWSWLTGTPLSQALMALVMCLLSQPPQPPPPPPPPSGEIPDFAGREVKRCGN</sequence>
<organism evidence="1">
    <name type="scientific">marine sediment metagenome</name>
    <dbReference type="NCBI Taxonomy" id="412755"/>
    <lineage>
        <taxon>unclassified sequences</taxon>
        <taxon>metagenomes</taxon>
        <taxon>ecological metagenomes</taxon>
    </lineage>
</organism>
<dbReference type="EMBL" id="LAZR01000225">
    <property type="protein sequence ID" value="KKN80829.1"/>
    <property type="molecule type" value="Genomic_DNA"/>
</dbReference>
<gene>
    <name evidence="1" type="ORF">LCGC14_0326360</name>
</gene>
<comment type="caution">
    <text evidence="1">The sequence shown here is derived from an EMBL/GenBank/DDBJ whole genome shotgun (WGS) entry which is preliminary data.</text>
</comment>
<evidence type="ECO:0000313" key="1">
    <source>
        <dbReference type="EMBL" id="KKN80829.1"/>
    </source>
</evidence>
<reference evidence="1" key="1">
    <citation type="journal article" date="2015" name="Nature">
        <title>Complex archaea that bridge the gap between prokaryotes and eukaryotes.</title>
        <authorList>
            <person name="Spang A."/>
            <person name="Saw J.H."/>
            <person name="Jorgensen S.L."/>
            <person name="Zaremba-Niedzwiedzka K."/>
            <person name="Martijn J."/>
            <person name="Lind A.E."/>
            <person name="van Eijk R."/>
            <person name="Schleper C."/>
            <person name="Guy L."/>
            <person name="Ettema T.J."/>
        </authorList>
    </citation>
    <scope>NUCLEOTIDE SEQUENCE</scope>
</reference>
<proteinExistence type="predicted"/>
<protein>
    <submittedName>
        <fullName evidence="1">Uncharacterized protein</fullName>
    </submittedName>
</protein>
<dbReference type="AlphaFoldDB" id="A0A0F9TNI1"/>
<name>A0A0F9TNI1_9ZZZZ</name>
<accession>A0A0F9TNI1</accession>